<dbReference type="Proteomes" id="UP000474630">
    <property type="component" value="Chromosome"/>
</dbReference>
<keyword evidence="3" id="KW-1185">Reference proteome</keyword>
<keyword evidence="2" id="KW-0547">Nucleotide-binding</keyword>
<reference evidence="2 3" key="1">
    <citation type="submission" date="2020-02" db="EMBL/GenBank/DDBJ databases">
        <title>Genome sequencing for Draconibacterium sp. strain M1.</title>
        <authorList>
            <person name="Park S.-J."/>
        </authorList>
    </citation>
    <scope>NUCLEOTIDE SEQUENCE [LARGE SCALE GENOMIC DNA]</scope>
    <source>
        <strain evidence="2 3">M1</strain>
    </source>
</reference>
<dbReference type="AlphaFoldDB" id="A0A6C0REY1"/>
<dbReference type="GO" id="GO:0005524">
    <property type="term" value="F:ATP binding"/>
    <property type="evidence" value="ECO:0007669"/>
    <property type="project" value="UniProtKB-KW"/>
</dbReference>
<dbReference type="InterPro" id="IPR036890">
    <property type="entry name" value="HATPase_C_sf"/>
</dbReference>
<sequence length="85" mass="9022">MQKYHCPGSPCYKVSDTGQGIKPEVINSFYKFATNTSTIGTNGEVGSGLVLVLCKELASRLNGIINIESNIGVGAKVMIDFLLVA</sequence>
<name>A0A6C0REY1_9BACT</name>
<evidence type="ECO:0000313" key="2">
    <source>
        <dbReference type="EMBL" id="QIA08412.1"/>
    </source>
</evidence>
<dbReference type="RefSeq" id="WP_163346331.1">
    <property type="nucleotide sequence ID" value="NZ_CP048409.1"/>
</dbReference>
<dbReference type="Gene3D" id="3.30.565.10">
    <property type="entry name" value="Histidine kinase-like ATPase, C-terminal domain"/>
    <property type="match status" value="1"/>
</dbReference>
<evidence type="ECO:0000259" key="1">
    <source>
        <dbReference type="Pfam" id="PF02518"/>
    </source>
</evidence>
<keyword evidence="2" id="KW-0067">ATP-binding</keyword>
<dbReference type="EMBL" id="CP048409">
    <property type="protein sequence ID" value="QIA08412.1"/>
    <property type="molecule type" value="Genomic_DNA"/>
</dbReference>
<organism evidence="2 3">
    <name type="scientific">Draconibacterium halophilum</name>
    <dbReference type="NCBI Taxonomy" id="2706887"/>
    <lineage>
        <taxon>Bacteria</taxon>
        <taxon>Pseudomonadati</taxon>
        <taxon>Bacteroidota</taxon>
        <taxon>Bacteroidia</taxon>
        <taxon>Marinilabiliales</taxon>
        <taxon>Prolixibacteraceae</taxon>
        <taxon>Draconibacterium</taxon>
    </lineage>
</organism>
<accession>A0A6C0REY1</accession>
<dbReference type="KEGG" id="drc:G0Q07_12120"/>
<evidence type="ECO:0000313" key="3">
    <source>
        <dbReference type="Proteomes" id="UP000474630"/>
    </source>
</evidence>
<dbReference type="Pfam" id="PF02518">
    <property type="entry name" value="HATPase_c"/>
    <property type="match status" value="1"/>
</dbReference>
<dbReference type="SUPFAM" id="SSF55874">
    <property type="entry name" value="ATPase domain of HSP90 chaperone/DNA topoisomerase II/histidine kinase"/>
    <property type="match status" value="1"/>
</dbReference>
<proteinExistence type="predicted"/>
<dbReference type="InterPro" id="IPR003594">
    <property type="entry name" value="HATPase_dom"/>
</dbReference>
<gene>
    <name evidence="2" type="ORF">G0Q07_12120</name>
</gene>
<protein>
    <submittedName>
        <fullName evidence="2">ATP-binding protein</fullName>
    </submittedName>
</protein>
<feature type="domain" description="Histidine kinase/HSP90-like ATPase" evidence="1">
    <location>
        <begin position="13"/>
        <end position="81"/>
    </location>
</feature>